<dbReference type="SMART" id="SM00530">
    <property type="entry name" value="HTH_XRE"/>
    <property type="match status" value="1"/>
</dbReference>
<dbReference type="Gene3D" id="1.10.260.40">
    <property type="entry name" value="lambda repressor-like DNA-binding domains"/>
    <property type="match status" value="1"/>
</dbReference>
<accession>A0A5Q3Q648</accession>
<organism evidence="2 3">
    <name type="scientific">Allosaccharopolyspora coralli</name>
    <dbReference type="NCBI Taxonomy" id="2665642"/>
    <lineage>
        <taxon>Bacteria</taxon>
        <taxon>Bacillati</taxon>
        <taxon>Actinomycetota</taxon>
        <taxon>Actinomycetes</taxon>
        <taxon>Pseudonocardiales</taxon>
        <taxon>Pseudonocardiaceae</taxon>
        <taxon>Allosaccharopolyspora</taxon>
    </lineage>
</organism>
<dbReference type="AlphaFoldDB" id="A0A5Q3Q648"/>
<keyword evidence="3" id="KW-1185">Reference proteome</keyword>
<proteinExistence type="predicted"/>
<evidence type="ECO:0000259" key="1">
    <source>
        <dbReference type="PROSITE" id="PS50943"/>
    </source>
</evidence>
<protein>
    <submittedName>
        <fullName evidence="2">Helix-turn-helix domain-containing protein</fullName>
    </submittedName>
</protein>
<dbReference type="Pfam" id="PF13744">
    <property type="entry name" value="HTH_37"/>
    <property type="match status" value="1"/>
</dbReference>
<dbReference type="InterPro" id="IPR001387">
    <property type="entry name" value="Cro/C1-type_HTH"/>
</dbReference>
<dbReference type="InterPro" id="IPR039554">
    <property type="entry name" value="HigA2-like_HTH"/>
</dbReference>
<sequence>MTVPWNEVRDELGIDTERRAAGLRVTAAYVTGYRLGELRRHSGLTQMELAERMEIGQPRVSSIERGDLNSLTVGSVRAYVEALGGTVDMVAHVGDLDVALDVPGAA</sequence>
<gene>
    <name evidence="2" type="ORF">GIY23_04735</name>
</gene>
<feature type="domain" description="HTH cro/C1-type" evidence="1">
    <location>
        <begin position="37"/>
        <end position="90"/>
    </location>
</feature>
<dbReference type="CDD" id="cd00093">
    <property type="entry name" value="HTH_XRE"/>
    <property type="match status" value="1"/>
</dbReference>
<dbReference type="Proteomes" id="UP000371041">
    <property type="component" value="Chromosome"/>
</dbReference>
<dbReference type="InterPro" id="IPR010982">
    <property type="entry name" value="Lambda_DNA-bd_dom_sf"/>
</dbReference>
<dbReference type="SUPFAM" id="SSF47413">
    <property type="entry name" value="lambda repressor-like DNA-binding domains"/>
    <property type="match status" value="1"/>
</dbReference>
<dbReference type="GO" id="GO:0003677">
    <property type="term" value="F:DNA binding"/>
    <property type="evidence" value="ECO:0007669"/>
    <property type="project" value="InterPro"/>
</dbReference>
<evidence type="ECO:0000313" key="3">
    <source>
        <dbReference type="Proteomes" id="UP000371041"/>
    </source>
</evidence>
<dbReference type="RefSeq" id="WP_154075539.1">
    <property type="nucleotide sequence ID" value="NZ_CP045929.1"/>
</dbReference>
<dbReference type="KEGG" id="sace:GIY23_04735"/>
<evidence type="ECO:0000313" key="2">
    <source>
        <dbReference type="EMBL" id="QGK68936.1"/>
    </source>
</evidence>
<reference evidence="3" key="1">
    <citation type="submission" date="2019-11" db="EMBL/GenBank/DDBJ databases">
        <title>The complete genome sequence of Saccharopolyspora sp. E2A.</title>
        <authorList>
            <person name="Zhang G."/>
        </authorList>
    </citation>
    <scope>NUCLEOTIDE SEQUENCE [LARGE SCALE GENOMIC DNA]</scope>
    <source>
        <strain evidence="3">E2A</strain>
    </source>
</reference>
<name>A0A5Q3Q648_9PSEU</name>
<dbReference type="PROSITE" id="PS50943">
    <property type="entry name" value="HTH_CROC1"/>
    <property type="match status" value="1"/>
</dbReference>
<dbReference type="EMBL" id="CP045929">
    <property type="protein sequence ID" value="QGK68936.1"/>
    <property type="molecule type" value="Genomic_DNA"/>
</dbReference>